<evidence type="ECO:0000313" key="1">
    <source>
        <dbReference type="EMBL" id="KAI1882582.1"/>
    </source>
</evidence>
<gene>
    <name evidence="1" type="ORF">AGOR_G00252240</name>
</gene>
<keyword evidence="2" id="KW-1185">Reference proteome</keyword>
<protein>
    <submittedName>
        <fullName evidence="1">Uncharacterized protein</fullName>
    </submittedName>
</protein>
<name>A0A8T3CGY4_9TELE</name>
<accession>A0A8T3CGY4</accession>
<proteinExistence type="predicted"/>
<dbReference type="AlphaFoldDB" id="A0A8T3CGY4"/>
<reference evidence="1" key="1">
    <citation type="submission" date="2021-01" db="EMBL/GenBank/DDBJ databases">
        <authorList>
            <person name="Zahm M."/>
            <person name="Roques C."/>
            <person name="Cabau C."/>
            <person name="Klopp C."/>
            <person name="Donnadieu C."/>
            <person name="Jouanno E."/>
            <person name="Lampietro C."/>
            <person name="Louis A."/>
            <person name="Herpin A."/>
            <person name="Echchiki A."/>
            <person name="Berthelot C."/>
            <person name="Parey E."/>
            <person name="Roest-Crollius H."/>
            <person name="Braasch I."/>
            <person name="Postlethwait J."/>
            <person name="Bobe J."/>
            <person name="Montfort J."/>
            <person name="Bouchez O."/>
            <person name="Begum T."/>
            <person name="Mejri S."/>
            <person name="Adams A."/>
            <person name="Chen W.-J."/>
            <person name="Guiguen Y."/>
        </authorList>
    </citation>
    <scope>NUCLEOTIDE SEQUENCE</scope>
    <source>
        <tissue evidence="1">Blood</tissue>
    </source>
</reference>
<dbReference type="Proteomes" id="UP000829720">
    <property type="component" value="Unassembled WGS sequence"/>
</dbReference>
<dbReference type="EMBL" id="JAERUA010000025">
    <property type="protein sequence ID" value="KAI1882582.1"/>
    <property type="molecule type" value="Genomic_DNA"/>
</dbReference>
<organism evidence="1 2">
    <name type="scientific">Albula goreensis</name>
    <dbReference type="NCBI Taxonomy" id="1534307"/>
    <lineage>
        <taxon>Eukaryota</taxon>
        <taxon>Metazoa</taxon>
        <taxon>Chordata</taxon>
        <taxon>Craniata</taxon>
        <taxon>Vertebrata</taxon>
        <taxon>Euteleostomi</taxon>
        <taxon>Actinopterygii</taxon>
        <taxon>Neopterygii</taxon>
        <taxon>Teleostei</taxon>
        <taxon>Albuliformes</taxon>
        <taxon>Albulidae</taxon>
        <taxon>Albula</taxon>
    </lineage>
</organism>
<evidence type="ECO:0000313" key="2">
    <source>
        <dbReference type="Proteomes" id="UP000829720"/>
    </source>
</evidence>
<sequence length="137" mass="14993">MRLNKRLRAPVLNSSFQIVTEQLTQGEISSMPMAVQISTGMAKSTNERSDINHARIPDCHWPISLFPASPIRRNVAKLVRHYRNILDIGLTDCTIMELCEDSTPCIAIDPQSEKPCLSAVLRSSAGLDRTASSGAAS</sequence>
<comment type="caution">
    <text evidence="1">The sequence shown here is derived from an EMBL/GenBank/DDBJ whole genome shotgun (WGS) entry which is preliminary data.</text>
</comment>